<feature type="non-terminal residue" evidence="2">
    <location>
        <position position="1"/>
    </location>
</feature>
<evidence type="ECO:0000313" key="3">
    <source>
        <dbReference type="Proteomes" id="UP000737391"/>
    </source>
</evidence>
<organism evidence="2 3">
    <name type="scientific">Fusarium agapanthi</name>
    <dbReference type="NCBI Taxonomy" id="1803897"/>
    <lineage>
        <taxon>Eukaryota</taxon>
        <taxon>Fungi</taxon>
        <taxon>Dikarya</taxon>
        <taxon>Ascomycota</taxon>
        <taxon>Pezizomycotina</taxon>
        <taxon>Sordariomycetes</taxon>
        <taxon>Hypocreomycetidae</taxon>
        <taxon>Hypocreales</taxon>
        <taxon>Nectriaceae</taxon>
        <taxon>Fusarium</taxon>
        <taxon>Fusarium fujikuroi species complex</taxon>
    </lineage>
</organism>
<evidence type="ECO:0000256" key="1">
    <source>
        <dbReference type="SAM" id="MobiDB-lite"/>
    </source>
</evidence>
<name>A0A9P5EF15_9HYPO</name>
<protein>
    <submittedName>
        <fullName evidence="2">Uncharacterized protein</fullName>
    </submittedName>
</protein>
<dbReference type="EMBL" id="LUFC02000344">
    <property type="protein sequence ID" value="KAF4498383.1"/>
    <property type="molecule type" value="Genomic_DNA"/>
</dbReference>
<comment type="caution">
    <text evidence="2">The sequence shown here is derived from an EMBL/GenBank/DDBJ whole genome shotgun (WGS) entry which is preliminary data.</text>
</comment>
<feature type="region of interest" description="Disordered" evidence="1">
    <location>
        <begin position="1"/>
        <end position="31"/>
    </location>
</feature>
<gene>
    <name evidence="2" type="ORF">FAGAP_5444</name>
</gene>
<evidence type="ECO:0000313" key="2">
    <source>
        <dbReference type="EMBL" id="KAF4498383.1"/>
    </source>
</evidence>
<reference evidence="2" key="1">
    <citation type="submission" date="2020-01" db="EMBL/GenBank/DDBJ databases">
        <title>Identification and distribution of gene clusters putatively required for synthesis of sphingolipid metabolism inhibitors in phylogenetically diverse species of the filamentous fungus Fusarium.</title>
        <authorList>
            <person name="Kim H.-S."/>
            <person name="Busman M."/>
            <person name="Brown D.W."/>
            <person name="Divon H."/>
            <person name="Uhlig S."/>
            <person name="Proctor R.H."/>
        </authorList>
    </citation>
    <scope>NUCLEOTIDE SEQUENCE</scope>
    <source>
        <strain evidence="2">NRRL 31653</strain>
    </source>
</reference>
<dbReference type="AlphaFoldDB" id="A0A9P5EF15"/>
<proteinExistence type="predicted"/>
<sequence>MAPKKTSLKAGKAGKSKSSRNVSSETKSRNT</sequence>
<feature type="compositionally biased region" description="Low complexity" evidence="1">
    <location>
        <begin position="1"/>
        <end position="11"/>
    </location>
</feature>
<accession>A0A9P5EF15</accession>
<dbReference type="Proteomes" id="UP000737391">
    <property type="component" value="Unassembled WGS sequence"/>
</dbReference>
<keyword evidence="3" id="KW-1185">Reference proteome</keyword>